<feature type="region of interest" description="Disordered" evidence="6">
    <location>
        <begin position="1"/>
        <end position="54"/>
    </location>
</feature>
<dbReference type="AlphaFoldDB" id="A0A5B8S5U0"/>
<dbReference type="GO" id="GO:0006508">
    <property type="term" value="P:proteolysis"/>
    <property type="evidence" value="ECO:0007669"/>
    <property type="project" value="UniProtKB-KW"/>
</dbReference>
<dbReference type="InterPro" id="IPR001405">
    <property type="entry name" value="UPF0758"/>
</dbReference>
<evidence type="ECO:0000256" key="5">
    <source>
        <dbReference type="ARBA" id="ARBA00023049"/>
    </source>
</evidence>
<keyword evidence="4" id="KW-0862">Zinc</keyword>
<feature type="compositionally biased region" description="Basic and acidic residues" evidence="6">
    <location>
        <begin position="38"/>
        <end position="51"/>
    </location>
</feature>
<dbReference type="GO" id="GO:0008237">
    <property type="term" value="F:metallopeptidase activity"/>
    <property type="evidence" value="ECO:0007669"/>
    <property type="project" value="UniProtKB-KW"/>
</dbReference>
<proteinExistence type="predicted"/>
<dbReference type="PROSITE" id="PS01302">
    <property type="entry name" value="UPF0758"/>
    <property type="match status" value="1"/>
</dbReference>
<protein>
    <recommendedName>
        <fullName evidence="7">MPN domain-containing protein</fullName>
    </recommendedName>
</protein>
<dbReference type="InterPro" id="IPR025657">
    <property type="entry name" value="RadC_JAB"/>
</dbReference>
<reference evidence="8 9" key="1">
    <citation type="journal article" date="2013" name="J. Microbiol. Biotechnol.">
        <title>Novosphingobium ginsenosidimutans sp. nov., with the ability to convert ginsenoside.</title>
        <authorList>
            <person name="Kim J.K."/>
            <person name="He D."/>
            <person name="Liu Q.M."/>
            <person name="Park H.Y."/>
            <person name="Jung M.S."/>
            <person name="Yoon M.H."/>
            <person name="Kim S.C."/>
            <person name="Im W.T."/>
        </authorList>
    </citation>
    <scope>NUCLEOTIDE SEQUENCE [LARGE SCALE GENOMIC DNA]</scope>
    <source>
        <strain evidence="8 9">FW-6</strain>
    </source>
</reference>
<evidence type="ECO:0000313" key="8">
    <source>
        <dbReference type="EMBL" id="QEA16534.1"/>
    </source>
</evidence>
<dbReference type="Proteomes" id="UP000321172">
    <property type="component" value="Chromosome"/>
</dbReference>
<dbReference type="PANTHER" id="PTHR30471">
    <property type="entry name" value="DNA REPAIR PROTEIN RADC"/>
    <property type="match status" value="1"/>
</dbReference>
<name>A0A5B8S5U0_9SPHN</name>
<evidence type="ECO:0000313" key="9">
    <source>
        <dbReference type="Proteomes" id="UP000321172"/>
    </source>
</evidence>
<keyword evidence="3" id="KW-0378">Hydrolase</keyword>
<feature type="domain" description="MPN" evidence="7">
    <location>
        <begin position="134"/>
        <end position="257"/>
    </location>
</feature>
<keyword evidence="5" id="KW-0482">Metalloprotease</keyword>
<evidence type="ECO:0000256" key="4">
    <source>
        <dbReference type="ARBA" id="ARBA00022833"/>
    </source>
</evidence>
<dbReference type="CDD" id="cd08071">
    <property type="entry name" value="MPN_DUF2466"/>
    <property type="match status" value="1"/>
</dbReference>
<dbReference type="PROSITE" id="PS50249">
    <property type="entry name" value="MPN"/>
    <property type="match status" value="1"/>
</dbReference>
<dbReference type="EMBL" id="CP042345">
    <property type="protein sequence ID" value="QEA16534.1"/>
    <property type="molecule type" value="Genomic_DNA"/>
</dbReference>
<keyword evidence="1" id="KW-0645">Protease</keyword>
<keyword evidence="2" id="KW-0479">Metal-binding</keyword>
<accession>A0A5B8S5U0</accession>
<dbReference type="OrthoDB" id="152963at2"/>
<dbReference type="InterPro" id="IPR037518">
    <property type="entry name" value="MPN"/>
</dbReference>
<evidence type="ECO:0000259" key="7">
    <source>
        <dbReference type="PROSITE" id="PS50249"/>
    </source>
</evidence>
<sequence length="258" mass="28031">MANMGGFPATTGGLLARSASTRDRHGPARLRNNAFRSDLFRGDNPADRDDVPPALDARGRQQALLARLVATFAPADADAIAAQLLATFGSLGQVLSASGSAVREVTGHSELADMILMTKSIVLEAMREDFRQSVFVPDDPKFNQFVIATLGSARQEKMLAIFLDAHSRYIKDEIVAQGGWSEVQLRLRSLLRRAIELDSARIVLCHNHPSGRAEPSKRDIEFTDRLAKCASALGIELVDHLIVAGPRVCSMRTVGAMR</sequence>
<dbReference type="KEGG" id="ngf:FRF71_10550"/>
<dbReference type="Pfam" id="PF04002">
    <property type="entry name" value="RadC"/>
    <property type="match status" value="1"/>
</dbReference>
<dbReference type="GO" id="GO:0046872">
    <property type="term" value="F:metal ion binding"/>
    <property type="evidence" value="ECO:0007669"/>
    <property type="project" value="UniProtKB-KW"/>
</dbReference>
<dbReference type="InterPro" id="IPR020891">
    <property type="entry name" value="UPF0758_CS"/>
</dbReference>
<evidence type="ECO:0000256" key="6">
    <source>
        <dbReference type="SAM" id="MobiDB-lite"/>
    </source>
</evidence>
<gene>
    <name evidence="8" type="ORF">FRF71_10550</name>
</gene>
<dbReference type="PANTHER" id="PTHR30471:SF3">
    <property type="entry name" value="UPF0758 PROTEIN YEES-RELATED"/>
    <property type="match status" value="1"/>
</dbReference>
<evidence type="ECO:0000256" key="1">
    <source>
        <dbReference type="ARBA" id="ARBA00022670"/>
    </source>
</evidence>
<organism evidence="8 9">
    <name type="scientific">Novosphingobium ginsenosidimutans</name>
    <dbReference type="NCBI Taxonomy" id="1176536"/>
    <lineage>
        <taxon>Bacteria</taxon>
        <taxon>Pseudomonadati</taxon>
        <taxon>Pseudomonadota</taxon>
        <taxon>Alphaproteobacteria</taxon>
        <taxon>Sphingomonadales</taxon>
        <taxon>Sphingomonadaceae</taxon>
        <taxon>Novosphingobium</taxon>
    </lineage>
</organism>
<dbReference type="Gene3D" id="3.40.140.10">
    <property type="entry name" value="Cytidine Deaminase, domain 2"/>
    <property type="match status" value="1"/>
</dbReference>
<evidence type="ECO:0000256" key="2">
    <source>
        <dbReference type="ARBA" id="ARBA00022723"/>
    </source>
</evidence>
<evidence type="ECO:0000256" key="3">
    <source>
        <dbReference type="ARBA" id="ARBA00022801"/>
    </source>
</evidence>
<keyword evidence="9" id="KW-1185">Reference proteome</keyword>